<gene>
    <name evidence="1" type="ORF">BC351_28965</name>
</gene>
<proteinExistence type="predicted"/>
<dbReference type="RefSeq" id="WP_158082154.1">
    <property type="nucleotide sequence ID" value="NZ_MBTG01000017.1"/>
</dbReference>
<dbReference type="EMBL" id="MBTG01000017">
    <property type="protein sequence ID" value="OPH56202.1"/>
    <property type="molecule type" value="Genomic_DNA"/>
</dbReference>
<evidence type="ECO:0008006" key="3">
    <source>
        <dbReference type="Google" id="ProtNLM"/>
    </source>
</evidence>
<dbReference type="Proteomes" id="UP000190626">
    <property type="component" value="Unassembled WGS sequence"/>
</dbReference>
<protein>
    <recommendedName>
        <fullName evidence="3">DUF2357 domain-containing protein</fullName>
    </recommendedName>
</protein>
<organism evidence="1 2">
    <name type="scientific">Paenibacillus ferrarius</name>
    <dbReference type="NCBI Taxonomy" id="1469647"/>
    <lineage>
        <taxon>Bacteria</taxon>
        <taxon>Bacillati</taxon>
        <taxon>Bacillota</taxon>
        <taxon>Bacilli</taxon>
        <taxon>Bacillales</taxon>
        <taxon>Paenibacillaceae</taxon>
        <taxon>Paenibacillus</taxon>
    </lineage>
</organism>
<dbReference type="InterPro" id="IPR007505">
    <property type="entry name" value="PDDEXK_7"/>
</dbReference>
<evidence type="ECO:0000313" key="1">
    <source>
        <dbReference type="EMBL" id="OPH56202.1"/>
    </source>
</evidence>
<comment type="caution">
    <text evidence="1">The sequence shown here is derived from an EMBL/GenBank/DDBJ whole genome shotgun (WGS) entry which is preliminary data.</text>
</comment>
<dbReference type="OrthoDB" id="11970at2"/>
<sequence>MESPLTSNNQPLRFLDMMGEEIQRPMEWEPCLIEVLHELGTWETYVLKVHQEKIELSLRKIKGLTRLVGEFPRSGPGHYRILIYKGEEVQELRIKIFPSKISESSYCTLIEDLNHLLPINVTIALKNVGAFGGVKFNLPRTKTLQQELVLVQRAIHGVSEGNDKRIGLVSVLEHLSSAFHQLPIEKERLVEIERVRQPRPTVLLRAIASYSEMLSEITPIRIMDRVAEHSADTQENRLVYLYCHQVKLRLIRFLRTAQSIENFLIYEEGSALLIKLKRALHKATFMEQVRLPVTMNVQQSMIFLKNPFYRAALEGYLEFQRSPVIFMEDSRLSAPLENLPSLYQSWCAFQVYTALLNSGLEHGYSIKKQVLVSKRFGELVVKCWPDNEPTLEMFHLGSKTTIRFITEREYGTNQQGLFSISFMQRPDIAIEITRDGKTDIILFDPKYKLDSESIINVVNFINEETMIPQGKPKKVDIDKMHAYRDAIRNESGKIVVSFAAILYPGATVHYNAGLSAIQAYPGLSLTLMQTLRGIIDPRISPI</sequence>
<dbReference type="STRING" id="1469647.BC351_28965"/>
<evidence type="ECO:0000313" key="2">
    <source>
        <dbReference type="Proteomes" id="UP000190626"/>
    </source>
</evidence>
<name>A0A1V4HI11_9BACL</name>
<dbReference type="Pfam" id="PF04411">
    <property type="entry name" value="PDDEXK_7"/>
    <property type="match status" value="1"/>
</dbReference>
<reference evidence="2" key="1">
    <citation type="submission" date="2016-07" db="EMBL/GenBank/DDBJ databases">
        <authorList>
            <person name="Florea S."/>
            <person name="Webb J.S."/>
            <person name="Jaromczyk J."/>
            <person name="Schardl C.L."/>
        </authorList>
    </citation>
    <scope>NUCLEOTIDE SEQUENCE [LARGE SCALE GENOMIC DNA]</scope>
    <source>
        <strain evidence="2">CY1</strain>
    </source>
</reference>
<keyword evidence="2" id="KW-1185">Reference proteome</keyword>
<dbReference type="AlphaFoldDB" id="A0A1V4HI11"/>
<accession>A0A1V4HI11</accession>